<dbReference type="Proteomes" id="UP001431209">
    <property type="component" value="Unassembled WGS sequence"/>
</dbReference>
<keyword evidence="2" id="KW-0732">Signal</keyword>
<dbReference type="PANTHER" id="PTHR33546">
    <property type="entry name" value="LARGE, MULTIFUNCTIONAL SECRETED PROTEIN-RELATED"/>
    <property type="match status" value="1"/>
</dbReference>
<evidence type="ECO:0000313" key="5">
    <source>
        <dbReference type="Proteomes" id="UP001431209"/>
    </source>
</evidence>
<accession>A0AAW2Z6F7</accession>
<gene>
    <name evidence="4" type="ORF">AKO1_003618</name>
</gene>
<dbReference type="Gene3D" id="2.120.10.30">
    <property type="entry name" value="TolB, C-terminal domain"/>
    <property type="match status" value="1"/>
</dbReference>
<keyword evidence="5" id="KW-1185">Reference proteome</keyword>
<evidence type="ECO:0000256" key="2">
    <source>
        <dbReference type="SAM" id="SignalP"/>
    </source>
</evidence>
<proteinExistence type="predicted"/>
<keyword evidence="1" id="KW-1133">Transmembrane helix</keyword>
<comment type="caution">
    <text evidence="4">The sequence shown here is derived from an EMBL/GenBank/DDBJ whole genome shotgun (WGS) entry which is preliminary data.</text>
</comment>
<feature type="chain" id="PRO_5043789145" description="Pyrroloquinoline quinone-dependent pyranose dehydrogenase beta-propeller domain-containing protein" evidence="2">
    <location>
        <begin position="18"/>
        <end position="429"/>
    </location>
</feature>
<dbReference type="SUPFAM" id="SSF101898">
    <property type="entry name" value="NHL repeat"/>
    <property type="match status" value="1"/>
</dbReference>
<sequence length="429" mass="47757">MLHRIIIVSILVVILHAKVQLDKISLPEGWNIDLLATIPDARQMTINKEQNILIVGSRYINKVHAVVLYNKFAGTPYVLADNLNAPNGVAFDDESGSLYVALIDRIVKYDNIVDYVMKSQPAPTPIVVYDKYPNHTTHGYKYIKIHNGRIFVPQGTPCDRCVNTTLPDGSITSIKMDGSDFTVHAQGIRNSVGLDFHPISGDLWFTDMDSTHQETEHSEDELNSLRLASNVSHIPHFGYPYCYSTSHQTLPDPDFNPSKNCSAYIRPSFTLGSSVAALGCKFYSSGTNNKIPEQFKSNDLILIAEHGSLNGTTGFKISKVNITGSEKQVFVEGWLESKTGVAWGRPVDVLVLNDGSILVSDDLAGAIYRIYHVVSTQEIKLWAYITFPILFIVALSLIGCAIFFFNRYQSIKESQASPQGEKFEEMKDE</sequence>
<dbReference type="AlphaFoldDB" id="A0AAW2Z6F7"/>
<reference evidence="4 5" key="1">
    <citation type="submission" date="2024-03" db="EMBL/GenBank/DDBJ databases">
        <title>The Acrasis kona genome and developmental transcriptomes reveal deep origins of eukaryotic multicellular pathways.</title>
        <authorList>
            <person name="Sheikh S."/>
            <person name="Fu C.-J."/>
            <person name="Brown M.W."/>
            <person name="Baldauf S.L."/>
        </authorList>
    </citation>
    <scope>NUCLEOTIDE SEQUENCE [LARGE SCALE GENOMIC DNA]</scope>
    <source>
        <strain evidence="4 5">ATCC MYA-3509</strain>
    </source>
</reference>
<dbReference type="InterPro" id="IPR011042">
    <property type="entry name" value="6-blade_b-propeller_TolB-like"/>
</dbReference>
<evidence type="ECO:0000259" key="3">
    <source>
        <dbReference type="Pfam" id="PF22807"/>
    </source>
</evidence>
<keyword evidence="1" id="KW-0472">Membrane</keyword>
<name>A0AAW2Z6F7_9EUKA</name>
<keyword evidence="1" id="KW-0812">Transmembrane</keyword>
<feature type="domain" description="Pyrroloquinoline quinone-dependent pyranose dehydrogenase beta-propeller" evidence="3">
    <location>
        <begin position="25"/>
        <end position="325"/>
    </location>
</feature>
<evidence type="ECO:0000313" key="4">
    <source>
        <dbReference type="EMBL" id="KAL0484828.1"/>
    </source>
</evidence>
<protein>
    <recommendedName>
        <fullName evidence="3">Pyrroloquinoline quinone-dependent pyranose dehydrogenase beta-propeller domain-containing protein</fullName>
    </recommendedName>
</protein>
<organism evidence="4 5">
    <name type="scientific">Acrasis kona</name>
    <dbReference type="NCBI Taxonomy" id="1008807"/>
    <lineage>
        <taxon>Eukaryota</taxon>
        <taxon>Discoba</taxon>
        <taxon>Heterolobosea</taxon>
        <taxon>Tetramitia</taxon>
        <taxon>Eutetramitia</taxon>
        <taxon>Acrasidae</taxon>
        <taxon>Acrasis</taxon>
    </lineage>
</organism>
<dbReference type="EMBL" id="JAOPGA020001073">
    <property type="protein sequence ID" value="KAL0484828.1"/>
    <property type="molecule type" value="Genomic_DNA"/>
</dbReference>
<dbReference type="InterPro" id="IPR054539">
    <property type="entry name" value="Beta-prop_PDH"/>
</dbReference>
<dbReference type="Pfam" id="PF22807">
    <property type="entry name" value="TrAA12"/>
    <property type="match status" value="1"/>
</dbReference>
<feature type="non-terminal residue" evidence="4">
    <location>
        <position position="429"/>
    </location>
</feature>
<evidence type="ECO:0000256" key="1">
    <source>
        <dbReference type="SAM" id="Phobius"/>
    </source>
</evidence>
<dbReference type="PANTHER" id="PTHR33546:SF1">
    <property type="entry name" value="LARGE, MULTIFUNCTIONAL SECRETED PROTEIN"/>
    <property type="match status" value="1"/>
</dbReference>
<feature type="transmembrane region" description="Helical" evidence="1">
    <location>
        <begin position="381"/>
        <end position="405"/>
    </location>
</feature>
<feature type="signal peptide" evidence="2">
    <location>
        <begin position="1"/>
        <end position="17"/>
    </location>
</feature>